<dbReference type="KEGG" id="kpul:GXN76_13700"/>
<evidence type="ECO:0000259" key="2">
    <source>
        <dbReference type="PROSITE" id="PS50943"/>
    </source>
</evidence>
<evidence type="ECO:0000313" key="3">
    <source>
        <dbReference type="EMBL" id="QKG85413.1"/>
    </source>
</evidence>
<dbReference type="InterPro" id="IPR010982">
    <property type="entry name" value="Lambda_DNA-bd_dom_sf"/>
</dbReference>
<dbReference type="RefSeq" id="WP_173224041.1">
    <property type="nucleotide sequence ID" value="NZ_CP048104.1"/>
</dbReference>
<proteinExistence type="predicted"/>
<evidence type="ECO:0000256" key="1">
    <source>
        <dbReference type="PROSITE-ProRule" id="PRU00339"/>
    </source>
</evidence>
<dbReference type="SUPFAM" id="SSF47413">
    <property type="entry name" value="lambda repressor-like DNA-binding domains"/>
    <property type="match status" value="1"/>
</dbReference>
<dbReference type="InterPro" id="IPR001387">
    <property type="entry name" value="Cro/C1-type_HTH"/>
</dbReference>
<gene>
    <name evidence="3" type="ORF">GXN76_13700</name>
</gene>
<name>A0A7D4BXG0_9BACL</name>
<dbReference type="Pfam" id="PF13424">
    <property type="entry name" value="TPR_12"/>
    <property type="match status" value="1"/>
</dbReference>
<dbReference type="Proteomes" id="UP000503088">
    <property type="component" value="Chromosome"/>
</dbReference>
<dbReference type="PANTHER" id="PTHR12558">
    <property type="entry name" value="CELL DIVISION CYCLE 16,23,27"/>
    <property type="match status" value="1"/>
</dbReference>
<reference evidence="3 4" key="1">
    <citation type="submission" date="2020-01" db="EMBL/GenBank/DDBJ databases">
        <authorList>
            <person name="Gulvik C.A."/>
            <person name="Batra D.G."/>
        </authorList>
    </citation>
    <scope>NUCLEOTIDE SEQUENCE [LARGE SCALE GENOMIC DNA]</scope>
    <source>
        <strain evidence="3 4">W9323</strain>
    </source>
</reference>
<keyword evidence="1" id="KW-0802">TPR repeat</keyword>
<organism evidence="3 4">
    <name type="scientific">Kroppenstedtia pulmonis</name>
    <dbReference type="NCBI Taxonomy" id="1380685"/>
    <lineage>
        <taxon>Bacteria</taxon>
        <taxon>Bacillati</taxon>
        <taxon>Bacillota</taxon>
        <taxon>Bacilli</taxon>
        <taxon>Bacillales</taxon>
        <taxon>Thermoactinomycetaceae</taxon>
        <taxon>Kroppenstedtia</taxon>
    </lineage>
</organism>
<feature type="domain" description="HTH cro/C1-type" evidence="2">
    <location>
        <begin position="13"/>
        <end position="66"/>
    </location>
</feature>
<dbReference type="PROSITE" id="PS50005">
    <property type="entry name" value="TPR"/>
    <property type="match status" value="2"/>
</dbReference>
<dbReference type="InterPro" id="IPR019734">
    <property type="entry name" value="TPR_rpt"/>
</dbReference>
<dbReference type="Gene3D" id="1.10.260.40">
    <property type="entry name" value="lambda repressor-like DNA-binding domains"/>
    <property type="match status" value="1"/>
</dbReference>
<protein>
    <submittedName>
        <fullName evidence="3">Helix-turn-helix transcriptional regulator</fullName>
    </submittedName>
</protein>
<dbReference type="GO" id="GO:0003677">
    <property type="term" value="F:DNA binding"/>
    <property type="evidence" value="ECO:0007669"/>
    <property type="project" value="InterPro"/>
</dbReference>
<feature type="repeat" description="TPR" evidence="1">
    <location>
        <begin position="317"/>
        <end position="350"/>
    </location>
</feature>
<accession>A0A7D4BXG0</accession>
<dbReference type="PROSITE" id="PS50943">
    <property type="entry name" value="HTH_CROC1"/>
    <property type="match status" value="1"/>
</dbReference>
<sequence>MAHLTNSELGEIIRKVRKDRGLRLEDVADDNISPATISNIERGISHVNTSKTMYLLNKLDLKMEDLPKMIHQQKDSWKKTQFRLQYIESSLDLGDVQKGKDQLDALKLDDTNPYVPTYEYLKGKYYTKLSRWKQAERFYFNAIRLYHQSSLDNIEAASFNDLGVCSYFQNDLEQALQYTESGLHAFQPGNGREYNQYILLCNKAVYLEKLSRIEEANQVVHEAWEDIHKINKIAVVLNLYELRAKLYRKTKVFNQGIAYAKEGIELARINNQYQRGFDLWTVLGDIYLVTREWEEAEYCFQMALSLKDRFQYNNAVISTYTHYGILYMKQSKWKQAEEMLSQAIQLGEKNDFAFRLTFALMVMGDCQKAQNHIHEAISSYQKSLELAKKYHYENRQRQVLNRLAQCVEGKNQQEFLMYLDNLYQVEKAIQEEEAFHYEELD</sequence>
<dbReference type="PANTHER" id="PTHR12558:SF13">
    <property type="entry name" value="CELL DIVISION CYCLE PROTEIN 27 HOMOLOG"/>
    <property type="match status" value="1"/>
</dbReference>
<dbReference type="Gene3D" id="1.25.40.10">
    <property type="entry name" value="Tetratricopeptide repeat domain"/>
    <property type="match status" value="3"/>
</dbReference>
<dbReference type="AlphaFoldDB" id="A0A7D4BXG0"/>
<keyword evidence="4" id="KW-1185">Reference proteome</keyword>
<dbReference type="SUPFAM" id="SSF48452">
    <property type="entry name" value="TPR-like"/>
    <property type="match status" value="2"/>
</dbReference>
<evidence type="ECO:0000313" key="4">
    <source>
        <dbReference type="Proteomes" id="UP000503088"/>
    </source>
</evidence>
<feature type="repeat" description="TPR" evidence="1">
    <location>
        <begin position="277"/>
        <end position="310"/>
    </location>
</feature>
<dbReference type="SMART" id="SM00028">
    <property type="entry name" value="TPR"/>
    <property type="match status" value="6"/>
</dbReference>
<dbReference type="EMBL" id="CP048104">
    <property type="protein sequence ID" value="QKG85413.1"/>
    <property type="molecule type" value="Genomic_DNA"/>
</dbReference>
<dbReference type="InterPro" id="IPR011990">
    <property type="entry name" value="TPR-like_helical_dom_sf"/>
</dbReference>
<dbReference type="CDD" id="cd00093">
    <property type="entry name" value="HTH_XRE"/>
    <property type="match status" value="1"/>
</dbReference>
<dbReference type="SMART" id="SM00530">
    <property type="entry name" value="HTH_XRE"/>
    <property type="match status" value="1"/>
</dbReference>